<keyword evidence="3" id="KW-1185">Reference proteome</keyword>
<feature type="signal peptide" evidence="1">
    <location>
        <begin position="1"/>
        <end position="22"/>
    </location>
</feature>
<organism evidence="2 3">
    <name type="scientific">Lates calcarifer</name>
    <name type="common">Barramundi</name>
    <name type="synonym">Holocentrus calcarifer</name>
    <dbReference type="NCBI Taxonomy" id="8187"/>
    <lineage>
        <taxon>Eukaryota</taxon>
        <taxon>Metazoa</taxon>
        <taxon>Chordata</taxon>
        <taxon>Craniata</taxon>
        <taxon>Vertebrata</taxon>
        <taxon>Euteleostomi</taxon>
        <taxon>Actinopterygii</taxon>
        <taxon>Neopterygii</taxon>
        <taxon>Teleostei</taxon>
        <taxon>Neoteleostei</taxon>
        <taxon>Acanthomorphata</taxon>
        <taxon>Carangaria</taxon>
        <taxon>Carangaria incertae sedis</taxon>
        <taxon>Centropomidae</taxon>
        <taxon>Lates</taxon>
    </lineage>
</organism>
<dbReference type="GeneTree" id="ENSGT00940000176998"/>
<name>A0A4W6EZX3_LATCA</name>
<evidence type="ECO:0000313" key="3">
    <source>
        <dbReference type="Proteomes" id="UP000314980"/>
    </source>
</evidence>
<evidence type="ECO:0000256" key="1">
    <source>
        <dbReference type="SAM" id="SignalP"/>
    </source>
</evidence>
<evidence type="ECO:0000313" key="2">
    <source>
        <dbReference type="Ensembl" id="ENSLCAP00010042983.1"/>
    </source>
</evidence>
<reference evidence="3" key="1">
    <citation type="submission" date="2015-09" db="EMBL/GenBank/DDBJ databases">
        <authorList>
            <person name="Sai Rama Sridatta P."/>
        </authorList>
    </citation>
    <scope>NUCLEOTIDE SEQUENCE [LARGE SCALE GENOMIC DNA]</scope>
</reference>
<sequence length="146" mass="16793">MQMRILVLVSAVALLASPAVVSLHNIHKPNVRRNLIRAFELAGHCNASRTKQELFVEDVSHLAKCKNHCENKFFCKVQEILDKHQNVCEITVQETLTRTLKMYNIDRNVNCTLTLQGNKEAAFYTKLPMFFESVIHYLQIKNFMGS</sequence>
<keyword evidence="1" id="KW-0732">Signal</keyword>
<proteinExistence type="predicted"/>
<feature type="chain" id="PRO_5021257360" evidence="1">
    <location>
        <begin position="23"/>
        <end position="146"/>
    </location>
</feature>
<dbReference type="AlphaFoldDB" id="A0A4W6EZX3"/>
<accession>A0A4W6EZX3</accession>
<dbReference type="InParanoid" id="A0A4W6EZX3"/>
<reference evidence="2" key="3">
    <citation type="submission" date="2025-09" db="UniProtKB">
        <authorList>
            <consortium name="Ensembl"/>
        </authorList>
    </citation>
    <scope>IDENTIFICATION</scope>
</reference>
<protein>
    <submittedName>
        <fullName evidence="2">Uncharacterized protein</fullName>
    </submittedName>
</protein>
<dbReference type="Ensembl" id="ENSLCAT00010044042.1">
    <property type="protein sequence ID" value="ENSLCAP00010042983.1"/>
    <property type="gene ID" value="ENSLCAG00010020044.1"/>
</dbReference>
<reference evidence="2" key="2">
    <citation type="submission" date="2025-08" db="UniProtKB">
        <authorList>
            <consortium name="Ensembl"/>
        </authorList>
    </citation>
    <scope>IDENTIFICATION</scope>
</reference>
<dbReference type="Proteomes" id="UP000314980">
    <property type="component" value="Unassembled WGS sequence"/>
</dbReference>